<dbReference type="InterPro" id="IPR013154">
    <property type="entry name" value="ADH-like_N"/>
</dbReference>
<comment type="caution">
    <text evidence="2">The sequence shown here is derived from an EMBL/GenBank/DDBJ whole genome shotgun (WGS) entry which is preliminary data.</text>
</comment>
<dbReference type="SMART" id="SM00829">
    <property type="entry name" value="PKS_ER"/>
    <property type="match status" value="1"/>
</dbReference>
<dbReference type="SUPFAM" id="SSF51735">
    <property type="entry name" value="NAD(P)-binding Rossmann-fold domains"/>
    <property type="match status" value="1"/>
</dbReference>
<reference evidence="2 3" key="1">
    <citation type="journal article" date="2022" name="Cell">
        <title>Repeat-based holocentromeres influence genome architecture and karyotype evolution.</title>
        <authorList>
            <person name="Hofstatter P.G."/>
            <person name="Thangavel G."/>
            <person name="Lux T."/>
            <person name="Neumann P."/>
            <person name="Vondrak T."/>
            <person name="Novak P."/>
            <person name="Zhang M."/>
            <person name="Costa L."/>
            <person name="Castellani M."/>
            <person name="Scott A."/>
            <person name="Toegelov H."/>
            <person name="Fuchs J."/>
            <person name="Mata-Sucre Y."/>
            <person name="Dias Y."/>
            <person name="Vanzela A.L.L."/>
            <person name="Huettel B."/>
            <person name="Almeida C.C.S."/>
            <person name="Simkova H."/>
            <person name="Souza G."/>
            <person name="Pedrosa-Harand A."/>
            <person name="Macas J."/>
            <person name="Mayer K.F.X."/>
            <person name="Houben A."/>
            <person name="Marques A."/>
        </authorList>
    </citation>
    <scope>NUCLEOTIDE SEQUENCE [LARGE SCALE GENOMIC DNA]</scope>
    <source>
        <strain evidence="2">RhyTen1mFocal</strain>
    </source>
</reference>
<evidence type="ECO:0000259" key="1">
    <source>
        <dbReference type="SMART" id="SM00829"/>
    </source>
</evidence>
<dbReference type="InterPro" id="IPR036291">
    <property type="entry name" value="NAD(P)-bd_dom_sf"/>
</dbReference>
<feature type="domain" description="Enoyl reductase (ER)" evidence="1">
    <location>
        <begin position="16"/>
        <end position="324"/>
    </location>
</feature>
<dbReference type="Pfam" id="PF08240">
    <property type="entry name" value="ADH_N"/>
    <property type="match status" value="1"/>
</dbReference>
<dbReference type="Gene3D" id="3.40.50.720">
    <property type="entry name" value="NAD(P)-binding Rossmann-like Domain"/>
    <property type="match status" value="1"/>
</dbReference>
<dbReference type="SUPFAM" id="SSF50129">
    <property type="entry name" value="GroES-like"/>
    <property type="match status" value="1"/>
</dbReference>
<dbReference type="PANTHER" id="PTHR44013:SF6">
    <property type="entry name" value="OS04G0359100 PROTEIN"/>
    <property type="match status" value="1"/>
</dbReference>
<sequence length="326" mass="34655">MAAKTMQAFCYEGYGGGAAALKKVEIPVPVPKEGEILVKVEAASVNPCDWKIQSGLMKPSIPKFPCVPLTDIVGVVVNVGLGVDDFKPGDRIVSLLHYWIAGGLAEYAVAPANQAVKLPREVSPVQASGLPVAATTALKALQLVGTKFDGTGKHLNVLITVASGGVGLYAVQLAKLGNLHVTATCGARNINLIKSLGADEVLDYKTPEGASLKSPSGKKYDLVIYGSEGITWSIFEPNLSENGKVIDLNPVFPNVVSSLEETPFPKKQLIPFMMKLSKEDLELLVGLVKEGKLKTIIDSKHPFDKALNAWAISMEGHATGKIIIEM</sequence>
<dbReference type="Pfam" id="PF13602">
    <property type="entry name" value="ADH_zinc_N_2"/>
    <property type="match status" value="1"/>
</dbReference>
<dbReference type="Proteomes" id="UP001210211">
    <property type="component" value="Unassembled WGS sequence"/>
</dbReference>
<gene>
    <name evidence="2" type="ORF">LUZ61_001041</name>
</gene>
<dbReference type="EMBL" id="JAMRDG010000001">
    <property type="protein sequence ID" value="KAJ3697336.1"/>
    <property type="molecule type" value="Genomic_DNA"/>
</dbReference>
<dbReference type="InterPro" id="IPR052733">
    <property type="entry name" value="Chloroplast_QOR"/>
</dbReference>
<dbReference type="Gene3D" id="3.90.180.10">
    <property type="entry name" value="Medium-chain alcohol dehydrogenases, catalytic domain"/>
    <property type="match status" value="1"/>
</dbReference>
<protein>
    <recommendedName>
        <fullName evidence="1">Enoyl reductase (ER) domain-containing protein</fullName>
    </recommendedName>
</protein>
<proteinExistence type="predicted"/>
<evidence type="ECO:0000313" key="2">
    <source>
        <dbReference type="EMBL" id="KAJ3697336.1"/>
    </source>
</evidence>
<organism evidence="2 3">
    <name type="scientific">Rhynchospora tenuis</name>
    <dbReference type="NCBI Taxonomy" id="198213"/>
    <lineage>
        <taxon>Eukaryota</taxon>
        <taxon>Viridiplantae</taxon>
        <taxon>Streptophyta</taxon>
        <taxon>Embryophyta</taxon>
        <taxon>Tracheophyta</taxon>
        <taxon>Spermatophyta</taxon>
        <taxon>Magnoliopsida</taxon>
        <taxon>Liliopsida</taxon>
        <taxon>Poales</taxon>
        <taxon>Cyperaceae</taxon>
        <taxon>Cyperoideae</taxon>
        <taxon>Rhynchosporeae</taxon>
        <taxon>Rhynchospora</taxon>
    </lineage>
</organism>
<evidence type="ECO:0000313" key="3">
    <source>
        <dbReference type="Proteomes" id="UP001210211"/>
    </source>
</evidence>
<name>A0AAD5ZG63_9POAL</name>
<dbReference type="InterPro" id="IPR020843">
    <property type="entry name" value="ER"/>
</dbReference>
<keyword evidence="3" id="KW-1185">Reference proteome</keyword>
<dbReference type="AlphaFoldDB" id="A0AAD5ZG63"/>
<dbReference type="CDD" id="cd08267">
    <property type="entry name" value="MDR1"/>
    <property type="match status" value="1"/>
</dbReference>
<dbReference type="InterPro" id="IPR011032">
    <property type="entry name" value="GroES-like_sf"/>
</dbReference>
<dbReference type="PANTHER" id="PTHR44013">
    <property type="entry name" value="ZINC-TYPE ALCOHOL DEHYDROGENASE-LIKE PROTEIN C16A3.02C"/>
    <property type="match status" value="1"/>
</dbReference>
<dbReference type="GO" id="GO:0016491">
    <property type="term" value="F:oxidoreductase activity"/>
    <property type="evidence" value="ECO:0007669"/>
    <property type="project" value="InterPro"/>
</dbReference>
<accession>A0AAD5ZG63</accession>